<reference evidence="2 3" key="1">
    <citation type="submission" date="2023-11" db="EMBL/GenBank/DDBJ databases">
        <title>MicrobeMod: A computational toolkit for identifying prokaryotic methylation and restriction-modification with nanopore sequencing.</title>
        <authorList>
            <person name="Crits-Christoph A."/>
            <person name="Kang S.C."/>
            <person name="Lee H."/>
            <person name="Ostrov N."/>
        </authorList>
    </citation>
    <scope>NUCLEOTIDE SEQUENCE [LARGE SCALE GENOMIC DNA]</scope>
    <source>
        <strain evidence="2 3">DSMZ 16071</strain>
    </source>
</reference>
<dbReference type="EMBL" id="CP140158">
    <property type="protein sequence ID" value="WQG85483.1"/>
    <property type="molecule type" value="Genomic_DNA"/>
</dbReference>
<sequence length="287" mass="32816">MRGDVYQKEVISKCEALSACGLWAEEQKLDPRGWLNNFEPEDKEIATILLDHFIFYSQRFTDKLLQSAYDSLGSITDITDKINTAYFTPVKGESSSITDSGYYIVRKARQLLEIPDDLLVDTRKAIIHAENGNMVVFLDDFVGSGDQFIKMWKNTEFYNGVSFEKVMEKKPFCAVYVTIATTINGLKEINKSVSGVQVIPCHVLDDSISIKSIDLKGYTHLELDLFLDKYSRRLQPTEHYMAIKEHKKYGYKRIGLLIAFEHSVPDATLPIFWAPGSENWVPLFKRS</sequence>
<name>A0ABZ0X4J7_9GAMM</name>
<dbReference type="Proteomes" id="UP001324185">
    <property type="component" value="Chromosome"/>
</dbReference>
<organism evidence="2 3">
    <name type="scientific">Kangiella aquimarina</name>
    <dbReference type="NCBI Taxonomy" id="261965"/>
    <lineage>
        <taxon>Bacteria</taxon>
        <taxon>Pseudomonadati</taxon>
        <taxon>Pseudomonadota</taxon>
        <taxon>Gammaproteobacteria</taxon>
        <taxon>Kangiellales</taxon>
        <taxon>Kangiellaceae</taxon>
        <taxon>Kangiella</taxon>
    </lineage>
</organism>
<gene>
    <name evidence="2" type="ORF">SR900_01055</name>
</gene>
<evidence type="ECO:0000313" key="2">
    <source>
        <dbReference type="EMBL" id="WQG85483.1"/>
    </source>
</evidence>
<evidence type="ECO:0000313" key="3">
    <source>
        <dbReference type="Proteomes" id="UP001324185"/>
    </source>
</evidence>
<dbReference type="Pfam" id="PF24390">
    <property type="entry name" value="PRTase-CE"/>
    <property type="match status" value="1"/>
</dbReference>
<accession>A0ABZ0X4J7</accession>
<dbReference type="InterPro" id="IPR056920">
    <property type="entry name" value="PRTase-CE"/>
</dbReference>
<evidence type="ECO:0000259" key="1">
    <source>
        <dbReference type="Pfam" id="PF24390"/>
    </source>
</evidence>
<keyword evidence="3" id="KW-1185">Reference proteome</keyword>
<proteinExistence type="predicted"/>
<feature type="domain" description="PRTase-CE" evidence="1">
    <location>
        <begin position="32"/>
        <end position="286"/>
    </location>
</feature>
<protein>
    <recommendedName>
        <fullName evidence="1">PRTase-CE domain-containing protein</fullName>
    </recommendedName>
</protein>
<dbReference type="RefSeq" id="WP_018623467.1">
    <property type="nucleotide sequence ID" value="NZ_CP140158.1"/>
</dbReference>